<organism evidence="5 6">
    <name type="scientific">Lyophyllum shimeji</name>
    <name type="common">Hon-shimeji</name>
    <name type="synonym">Tricholoma shimeji</name>
    <dbReference type="NCBI Taxonomy" id="47721"/>
    <lineage>
        <taxon>Eukaryota</taxon>
        <taxon>Fungi</taxon>
        <taxon>Dikarya</taxon>
        <taxon>Basidiomycota</taxon>
        <taxon>Agaricomycotina</taxon>
        <taxon>Agaricomycetes</taxon>
        <taxon>Agaricomycetidae</taxon>
        <taxon>Agaricales</taxon>
        <taxon>Tricholomatineae</taxon>
        <taxon>Lyophyllaceae</taxon>
        <taxon>Lyophyllum</taxon>
    </lineage>
</organism>
<protein>
    <recommendedName>
        <fullName evidence="4">MYND-type domain-containing protein</fullName>
    </recommendedName>
</protein>
<keyword evidence="2" id="KW-0863">Zinc-finger</keyword>
<dbReference type="AlphaFoldDB" id="A0A9P3UN81"/>
<dbReference type="OrthoDB" id="5231159at2759"/>
<dbReference type="EMBL" id="BRPK01000004">
    <property type="protein sequence ID" value="GLB37076.1"/>
    <property type="molecule type" value="Genomic_DNA"/>
</dbReference>
<accession>A0A9P3UN81</accession>
<evidence type="ECO:0000256" key="1">
    <source>
        <dbReference type="ARBA" id="ARBA00022723"/>
    </source>
</evidence>
<dbReference type="Gene3D" id="6.10.140.2220">
    <property type="match status" value="1"/>
</dbReference>
<evidence type="ECO:0000313" key="5">
    <source>
        <dbReference type="EMBL" id="GLB37076.1"/>
    </source>
</evidence>
<dbReference type="SUPFAM" id="SSF144232">
    <property type="entry name" value="HIT/MYND zinc finger-like"/>
    <property type="match status" value="1"/>
</dbReference>
<name>A0A9P3UN81_LYOSH</name>
<gene>
    <name evidence="5" type="ORF">LshimejAT787_0401270</name>
</gene>
<dbReference type="InterPro" id="IPR002893">
    <property type="entry name" value="Znf_MYND"/>
</dbReference>
<sequence length="329" mass="37194">MRNLGKQLEEELQRGLGGTKRTPSPRKTWFFYYFVRVNKVLTVKPPDAVSATRMHLTNVKIHLCQWRFSDTSAHQPIWTWLTIARIYFSSNASQNQMLELSTHRARQELPFTLQKTVQGYLFYKLWMSAMLCLVGWKSLELSRECTKKQETKPFQACSRCKEVICCSKACQVASWPHHKTAWNFNAKNKEALPNMIRPPLTLSPSPRNGSVTYSVVSQDLTKWRLTLAWLPCSCSPSCGDVKLKADHEKLPPSQEYDPVNGCTFTMAETLEMIGPRGGVTILESAKSNSEFMEAKGSLGVAIPAAAKVAQQTDDWGANWVEGLRRATSQ</sequence>
<keyword evidence="3" id="KW-0862">Zinc</keyword>
<proteinExistence type="predicted"/>
<evidence type="ECO:0000256" key="3">
    <source>
        <dbReference type="ARBA" id="ARBA00022833"/>
    </source>
</evidence>
<keyword evidence="6" id="KW-1185">Reference proteome</keyword>
<evidence type="ECO:0000313" key="6">
    <source>
        <dbReference type="Proteomes" id="UP001063166"/>
    </source>
</evidence>
<evidence type="ECO:0000259" key="4">
    <source>
        <dbReference type="Pfam" id="PF01753"/>
    </source>
</evidence>
<reference evidence="5" key="1">
    <citation type="submission" date="2022-07" db="EMBL/GenBank/DDBJ databases">
        <title>The genome of Lyophyllum shimeji provides insight into the initial evolution of ectomycorrhizal fungal genome.</title>
        <authorList>
            <person name="Kobayashi Y."/>
            <person name="Shibata T."/>
            <person name="Hirakawa H."/>
            <person name="Shigenobu S."/>
            <person name="Nishiyama T."/>
            <person name="Yamada A."/>
            <person name="Hasebe M."/>
            <person name="Kawaguchi M."/>
        </authorList>
    </citation>
    <scope>NUCLEOTIDE SEQUENCE</scope>
    <source>
        <strain evidence="5">AT787</strain>
    </source>
</reference>
<dbReference type="GO" id="GO:0008270">
    <property type="term" value="F:zinc ion binding"/>
    <property type="evidence" value="ECO:0007669"/>
    <property type="project" value="UniProtKB-KW"/>
</dbReference>
<comment type="caution">
    <text evidence="5">The sequence shown here is derived from an EMBL/GenBank/DDBJ whole genome shotgun (WGS) entry which is preliminary data.</text>
</comment>
<dbReference type="Proteomes" id="UP001063166">
    <property type="component" value="Unassembled WGS sequence"/>
</dbReference>
<dbReference type="Pfam" id="PF01753">
    <property type="entry name" value="zf-MYND"/>
    <property type="match status" value="1"/>
</dbReference>
<feature type="domain" description="MYND-type" evidence="4">
    <location>
        <begin position="145"/>
        <end position="180"/>
    </location>
</feature>
<keyword evidence="1" id="KW-0479">Metal-binding</keyword>
<evidence type="ECO:0000256" key="2">
    <source>
        <dbReference type="ARBA" id="ARBA00022771"/>
    </source>
</evidence>